<keyword evidence="6 11" id="KW-0808">Transferase</keyword>
<dbReference type="Pfam" id="PF07757">
    <property type="entry name" value="AdoMet_MTase"/>
    <property type="match status" value="1"/>
</dbReference>
<dbReference type="PANTHER" id="PTHR21210:SF0">
    <property type="entry name" value="TRNA (URACIL-O(2)-)-METHYLTRANSFERASE-RELATED"/>
    <property type="match status" value="1"/>
</dbReference>
<feature type="zinc finger region" description="C3H1-type" evidence="10">
    <location>
        <begin position="443"/>
        <end position="472"/>
    </location>
</feature>
<dbReference type="GO" id="GO:0008270">
    <property type="term" value="F:zinc ion binding"/>
    <property type="evidence" value="ECO:0007669"/>
    <property type="project" value="UniProtKB-KW"/>
</dbReference>
<dbReference type="InterPro" id="IPR000571">
    <property type="entry name" value="Znf_CCCH"/>
</dbReference>
<dbReference type="Proteomes" id="UP001519460">
    <property type="component" value="Unassembled WGS sequence"/>
</dbReference>
<protein>
    <recommendedName>
        <fullName evidence="11">tRNA (uracil-O(2)-)-methyltransferase</fullName>
        <ecNumber evidence="11">2.1.1.211</ecNumber>
    </recommendedName>
</protein>
<accession>A0ABD0JJB4</accession>
<evidence type="ECO:0000256" key="8">
    <source>
        <dbReference type="ARBA" id="ARBA00022694"/>
    </source>
</evidence>
<name>A0ABD0JJB4_9CAEN</name>
<comment type="caution">
    <text evidence="14">The sequence shown here is derived from an EMBL/GenBank/DDBJ whole genome shotgun (WGS) entry which is preliminary data.</text>
</comment>
<dbReference type="EC" id="2.1.1.211" evidence="11"/>
<evidence type="ECO:0000256" key="3">
    <source>
        <dbReference type="ARBA" id="ARBA00009056"/>
    </source>
</evidence>
<evidence type="ECO:0000256" key="1">
    <source>
        <dbReference type="ARBA" id="ARBA00002778"/>
    </source>
</evidence>
<feature type="region of interest" description="Disordered" evidence="12">
    <location>
        <begin position="258"/>
        <end position="305"/>
    </location>
</feature>
<evidence type="ECO:0000256" key="2">
    <source>
        <dbReference type="ARBA" id="ARBA00004496"/>
    </source>
</evidence>
<comment type="similarity">
    <text evidence="3 11">Belongs to the TRM44 family.</text>
</comment>
<comment type="function">
    <text evidence="1">Probable adenosyl-L-methionine (AdoMet)-dependent tRNA (uracil-O(2)-)-methyltransferase.</text>
</comment>
<keyword evidence="10" id="KW-0479">Metal-binding</keyword>
<evidence type="ECO:0000256" key="9">
    <source>
        <dbReference type="ARBA" id="ARBA00047957"/>
    </source>
</evidence>
<evidence type="ECO:0000313" key="14">
    <source>
        <dbReference type="EMBL" id="KAK7475025.1"/>
    </source>
</evidence>
<evidence type="ECO:0000256" key="5">
    <source>
        <dbReference type="ARBA" id="ARBA00022603"/>
    </source>
</evidence>
<gene>
    <name evidence="14" type="ORF">BaRGS_00033706</name>
</gene>
<evidence type="ECO:0000256" key="4">
    <source>
        <dbReference type="ARBA" id="ARBA00022490"/>
    </source>
</evidence>
<dbReference type="PANTHER" id="PTHR21210">
    <property type="entry name" value="TRNA (URACIL-O(2)-)-METHYLTRANSFERASE-RELATED"/>
    <property type="match status" value="1"/>
</dbReference>
<keyword evidence="10" id="KW-0862">Zinc</keyword>
<evidence type="ECO:0000256" key="11">
    <source>
        <dbReference type="RuleBase" id="RU368004"/>
    </source>
</evidence>
<sequence>MYSLLKDKYGAELVQNWCEKTDPHKFVYEDIAIAAYLLLLWEDDRKRIGSERKQSFVDLGCGNGLLVYILTREGHKGLGIDLRRRNIWDTYGSDVKLEAENLFPDYDWLIGNHSDELTPWIPVMAARSSYSCNYFVLPCCHHDFNQRFSSKAKGLSQYRTYLTYVAQVSEVCGFQVEEDTLRIPSTKRVCHIGRHRTYAAEQEAEMDKRRQEFIQSRCATKPTKARHTETQGSEIPAWTKPKKLIMELKFLKSDYAKKKDSDSQQDGRREGDFVSKDSDSQQDGRREGDFVSKGSDNSGGDMKSEKTVDVWAENFQARESVERVRKLPTCRLGPQRIKWCALCFDLVLNADDASVAVTHDWKSVEKRSFQVVFHWVSFAQKLDKATREELKSECGGVQTLLRNHNYIFQVSGGKVHLRDFSIDNPWSKHVKAKSRKVDAASHHKTTLCWFHDNHPDGCPRRAENCTFAHGTQELKPRDQSK</sequence>
<keyword evidence="15" id="KW-1185">Reference proteome</keyword>
<keyword evidence="7 11" id="KW-0949">S-adenosyl-L-methionine</keyword>
<evidence type="ECO:0000256" key="12">
    <source>
        <dbReference type="SAM" id="MobiDB-lite"/>
    </source>
</evidence>
<dbReference type="GO" id="GO:0141101">
    <property type="term" value="F:tRNA(Ser) (uridine(44)-2'-O-)-methyltransferase activity"/>
    <property type="evidence" value="ECO:0007669"/>
    <property type="project" value="UniProtKB-EC"/>
</dbReference>
<keyword evidence="10" id="KW-0863">Zinc-finger</keyword>
<dbReference type="GO" id="GO:0005737">
    <property type="term" value="C:cytoplasm"/>
    <property type="evidence" value="ECO:0007669"/>
    <property type="project" value="UniProtKB-SubCell"/>
</dbReference>
<evidence type="ECO:0000259" key="13">
    <source>
        <dbReference type="PROSITE" id="PS50103"/>
    </source>
</evidence>
<keyword evidence="5 11" id="KW-0489">Methyltransferase</keyword>
<dbReference type="AlphaFoldDB" id="A0ABD0JJB4"/>
<proteinExistence type="inferred from homology"/>
<comment type="function">
    <text evidence="11">Adenosyl-L-methionine (AdoMet)-dependent tRNA (uracil-O(2)-)-methyltransferase.</text>
</comment>
<evidence type="ECO:0000313" key="15">
    <source>
        <dbReference type="Proteomes" id="UP001519460"/>
    </source>
</evidence>
<dbReference type="Gene3D" id="4.10.1000.10">
    <property type="entry name" value="Zinc finger, CCCH-type"/>
    <property type="match status" value="1"/>
</dbReference>
<dbReference type="SUPFAM" id="SSF53335">
    <property type="entry name" value="S-adenosyl-L-methionine-dependent methyltransferases"/>
    <property type="match status" value="1"/>
</dbReference>
<feature type="compositionally biased region" description="Basic and acidic residues" evidence="12">
    <location>
        <begin position="258"/>
        <end position="290"/>
    </location>
</feature>
<keyword evidence="4 11" id="KW-0963">Cytoplasm</keyword>
<keyword evidence="8 11" id="KW-0819">tRNA processing</keyword>
<evidence type="ECO:0000256" key="10">
    <source>
        <dbReference type="PROSITE-ProRule" id="PRU00723"/>
    </source>
</evidence>
<organism evidence="14 15">
    <name type="scientific">Batillaria attramentaria</name>
    <dbReference type="NCBI Taxonomy" id="370345"/>
    <lineage>
        <taxon>Eukaryota</taxon>
        <taxon>Metazoa</taxon>
        <taxon>Spiralia</taxon>
        <taxon>Lophotrochozoa</taxon>
        <taxon>Mollusca</taxon>
        <taxon>Gastropoda</taxon>
        <taxon>Caenogastropoda</taxon>
        <taxon>Sorbeoconcha</taxon>
        <taxon>Cerithioidea</taxon>
        <taxon>Batillariidae</taxon>
        <taxon>Batillaria</taxon>
    </lineage>
</organism>
<comment type="subcellular location">
    <subcellularLocation>
        <location evidence="2 11">Cytoplasm</location>
    </subcellularLocation>
</comment>
<feature type="region of interest" description="Disordered" evidence="12">
    <location>
        <begin position="215"/>
        <end position="238"/>
    </location>
</feature>
<dbReference type="EMBL" id="JACVVK020000417">
    <property type="protein sequence ID" value="KAK7475025.1"/>
    <property type="molecule type" value="Genomic_DNA"/>
</dbReference>
<dbReference type="InterPro" id="IPR011671">
    <property type="entry name" value="tRNA_uracil_MeTrfase"/>
</dbReference>
<evidence type="ECO:0000256" key="7">
    <source>
        <dbReference type="ARBA" id="ARBA00022691"/>
    </source>
</evidence>
<evidence type="ECO:0000256" key="6">
    <source>
        <dbReference type="ARBA" id="ARBA00022679"/>
    </source>
</evidence>
<dbReference type="InterPro" id="IPR029063">
    <property type="entry name" value="SAM-dependent_MTases_sf"/>
</dbReference>
<dbReference type="GO" id="GO:0030488">
    <property type="term" value="P:tRNA methylation"/>
    <property type="evidence" value="ECO:0007669"/>
    <property type="project" value="UniProtKB-UniRule"/>
</dbReference>
<comment type="catalytic activity">
    <reaction evidence="9 11">
        <text>uridine(44) in tRNA(Ser) + S-adenosyl-L-methionine = 2'-O-methyluridine(44) in tRNA(Ser) + S-adenosyl-L-homocysteine + H(+)</text>
        <dbReference type="Rhea" id="RHEA:43100"/>
        <dbReference type="Rhea" id="RHEA-COMP:10339"/>
        <dbReference type="Rhea" id="RHEA-COMP:10340"/>
        <dbReference type="ChEBI" id="CHEBI:15378"/>
        <dbReference type="ChEBI" id="CHEBI:57856"/>
        <dbReference type="ChEBI" id="CHEBI:59789"/>
        <dbReference type="ChEBI" id="CHEBI:65315"/>
        <dbReference type="ChEBI" id="CHEBI:74478"/>
        <dbReference type="EC" id="2.1.1.211"/>
    </reaction>
</comment>
<feature type="domain" description="C3H1-type" evidence="13">
    <location>
        <begin position="443"/>
        <end position="472"/>
    </location>
</feature>
<dbReference type="PROSITE" id="PS50103">
    <property type="entry name" value="ZF_C3H1"/>
    <property type="match status" value="1"/>
</dbReference>
<reference evidence="14 15" key="1">
    <citation type="journal article" date="2023" name="Sci. Data">
        <title>Genome assembly of the Korean intertidal mud-creeper Batillaria attramentaria.</title>
        <authorList>
            <person name="Patra A.K."/>
            <person name="Ho P.T."/>
            <person name="Jun S."/>
            <person name="Lee S.J."/>
            <person name="Kim Y."/>
            <person name="Won Y.J."/>
        </authorList>
    </citation>
    <scope>NUCLEOTIDE SEQUENCE [LARGE SCALE GENOMIC DNA]</scope>
    <source>
        <strain evidence="14">Wonlab-2016</strain>
    </source>
</reference>